<keyword evidence="1" id="KW-0347">Helicase</keyword>
<keyword evidence="1" id="KW-0378">Hydrolase</keyword>
<dbReference type="InterPro" id="IPR003347">
    <property type="entry name" value="JmjC_dom"/>
</dbReference>
<feature type="compositionally biased region" description="Low complexity" evidence="2">
    <location>
        <begin position="281"/>
        <end position="302"/>
    </location>
</feature>
<dbReference type="EC" id="5.6.2.3" evidence="1"/>
<dbReference type="PANTHER" id="PTHR47642:SF5">
    <property type="entry name" value="ATP-DEPENDENT DNA HELICASE"/>
    <property type="match status" value="1"/>
</dbReference>
<dbReference type="SUPFAM" id="SSF52540">
    <property type="entry name" value="P-loop containing nucleoside triphosphate hydrolases"/>
    <property type="match status" value="2"/>
</dbReference>
<feature type="compositionally biased region" description="Acidic residues" evidence="2">
    <location>
        <begin position="1003"/>
        <end position="1030"/>
    </location>
</feature>
<keyword evidence="1" id="KW-0234">DNA repair</keyword>
<dbReference type="Proteomes" id="UP000298327">
    <property type="component" value="Unassembled WGS sequence"/>
</dbReference>
<dbReference type="SUPFAM" id="SSF51197">
    <property type="entry name" value="Clavaminate synthase-like"/>
    <property type="match status" value="1"/>
</dbReference>
<keyword evidence="3" id="KW-0472">Membrane</keyword>
<dbReference type="GO" id="GO:0005524">
    <property type="term" value="F:ATP binding"/>
    <property type="evidence" value="ECO:0007669"/>
    <property type="project" value="UniProtKB-KW"/>
</dbReference>
<dbReference type="GO" id="GO:0000723">
    <property type="term" value="P:telomere maintenance"/>
    <property type="evidence" value="ECO:0007669"/>
    <property type="project" value="InterPro"/>
</dbReference>
<dbReference type="EMBL" id="SEOQ01000816">
    <property type="protein sequence ID" value="TFY56576.1"/>
    <property type="molecule type" value="Genomic_DNA"/>
</dbReference>
<feature type="non-terminal residue" evidence="5">
    <location>
        <position position="1"/>
    </location>
</feature>
<evidence type="ECO:0000259" key="4">
    <source>
        <dbReference type="PROSITE" id="PS51184"/>
    </source>
</evidence>
<sequence length="1963" mass="220604">PDASRQRNLDVTAYKKARTGSGNFETIMNGLDHWNFLLDRVLSKQWDLTEWSDSAAGVVIDSLLMKIHASNVSKDWTTVIQNFNHAVIALNLFMTGNVFLEKADLEKLYPKLHLNGTRNRLQLFNIITPLVTSLCLSPLALFTKCLLMSNYLTQFKYQEVALALGNTGRPELLQQMEHATWLTLVFVARGASTEIRVRGLLKWWMESLSATVAADKHARSWFKDPSVTGDANIVEHKEEEEDELVEDADTNATESQEEYEQIMGTLHSNNKAAEFLNLSKTPATPAPGAAAAPAQSEAGPSTRAKRSVTTKSTTSTAPSRKSMSKKSKKKKAAATKKGKKKDTEADPAQEPPQQSEEDEPSYPLSRAGVILRDPGLNKILANFKSHGIATVPPIVEHVPVLDKKATMLSETVVNLPAFDPVKNGMFVVPVTPIVMMGNDNTHLDFLEKLKKALTKTACQFPNNPASNITVVTAKDFADYDDPEALNCFDKNIVVIRADQPMIHWNWDLLSMSHLGNVQQNIQVQDMAYRDPNNFEVQLRIASREQLVKAGQRPDELAEDEHWYARKVLNGLDNAIPQPLADMPNYWTLATHEQVMNCTDAILGVNMARRTVCDFSWASAATRHSVSDVHLDTDGLGTTSRPLVGRKLWVLLTPHDDRTPYIDLITAQNLSALDLDNFMVEGIILGPGCTLYQCPNQLHWVYGMDPTIVYSRHFYSMKNLAQSLYGQVHTQFAGTFLTNASHPTLRPILADFMTLWQTIAANTLFLDLRKSTILIPSVDKLTEMQCPADVPVLQRPDELENFIAISNAVVFSITLACVEDLEPDPNDLDAWSWHAQNMVTYLDLMDFYISSGYSWVGVDSYEKEPYAFFAYCNMHFAQAVLTYSFLLDKEQMSGGRLKTQRLYQLLHCDLGRMWGHQSTIVKQFDDWSEDPHKHLQEKLYPSPAPAWTAIKCKEGTQPCKPDIPVASLLSTSKHRRRSPSTSSSDDLPCKHHHTSGAAEREGSSPDDENDYDYDSDDLSSDEEEEEEEEDNYPTKKQKQQHPQFLSEHPHHNTHTIRIHLQGKAKVPCFIGVLPRPDKGNYEDYCMTMLTLFKPWRTGHNLKSETKSWEDSFNSHVFTERQKEIMQFMNIRHECYDARDDFRAQRIKAGAAKGLTYIGGRFVDELDKENMLEEEIYRAGLNYLDTAFDDTNISATNLERAIQMAQIEAVVQAAGWLGKNKAAGNENMTQEAEWTNGQQKDAAGWKNLLAAKRAEVLADKLHIPAGGDGPPKSDNPTFDIPPNDAMPIYKDYLTQDFAAERKEEQNLIDSFVLKFTLNEEQERAFRIIANHSVSKVKDQLQMYIGGMGGTGKSQVIKALTAFFEARGKKFAFLIMAPIGTAAALISGSTYHSVLGFRGGSVEDRGDSGVNESQKTLDAIRERIRNAEYIFLDEISMVDCGALHSMSSQMNLALRIDDAAFAGKNMIYAGDFGQLPPVSASGPALYSNKVRSIVHTTNAVRLQKQSIGKALWHQATVVVLLKQNMRQKTQSQEDAKFRTLLENCRMASCTAEDIQLMLSCIPNDDNPHIDISKPEFRHSSIITAWNVQRDRLNELGSEQFAEDTRQKLQTFYAVDTLSSRQANQMTGQTTDPLRRSNYVPEDKAEKLLQIRSGATGHIPGILKLCYGLPVLIKKNEAVELNVTNGAEGIVTGFKSYPISQSKEGLDVVFVTLKDPPTPIQLEGLRLNEVPVSKQSISVKVEMPNGTKIRVNRQQVPILPNFAMTDYGCQGRTRPINIVDLRHCKNHQSVYTCLSRASTLNGTVILRMCDISMITKGMSGYLRQEFRELEVLNYITKLRFEGKLKPGVGGNTRCSLIKSFQKVYKNYCPKDTPDPLKWNETDPILRAEEDNDDFIWRKAESNNTSQNKGVKQKRDKQSDSTKALNLKNDIIPDIEPPKKKQRREVNLNDSLAYHPLKHLSQKLKEME</sequence>
<keyword evidence="3" id="KW-0812">Transmembrane</keyword>
<dbReference type="PROSITE" id="PS51184">
    <property type="entry name" value="JMJC"/>
    <property type="match status" value="1"/>
</dbReference>
<feature type="region of interest" description="Disordered" evidence="2">
    <location>
        <begin position="1895"/>
        <end position="1945"/>
    </location>
</feature>
<accession>A0A4Y9Y2B2</accession>
<evidence type="ECO:0000256" key="2">
    <source>
        <dbReference type="SAM" id="MobiDB-lite"/>
    </source>
</evidence>
<feature type="region of interest" description="Disordered" evidence="2">
    <location>
        <begin position="231"/>
        <end position="259"/>
    </location>
</feature>
<feature type="compositionally biased region" description="Acidic residues" evidence="2">
    <location>
        <begin position="238"/>
        <end position="259"/>
    </location>
</feature>
<dbReference type="InterPro" id="IPR027417">
    <property type="entry name" value="P-loop_NTPase"/>
</dbReference>
<protein>
    <recommendedName>
        <fullName evidence="1">ATP-dependent DNA helicase</fullName>
        <ecNumber evidence="1">5.6.2.3</ecNumber>
    </recommendedName>
</protein>
<comment type="cofactor">
    <cofactor evidence="1">
        <name>Mg(2+)</name>
        <dbReference type="ChEBI" id="CHEBI:18420"/>
    </cofactor>
</comment>
<evidence type="ECO:0000256" key="3">
    <source>
        <dbReference type="SAM" id="Phobius"/>
    </source>
</evidence>
<keyword evidence="1" id="KW-0233">DNA recombination</keyword>
<comment type="caution">
    <text evidence="5">The sequence shown here is derived from an EMBL/GenBank/DDBJ whole genome shotgun (WGS) entry which is preliminary data.</text>
</comment>
<dbReference type="InterPro" id="IPR051055">
    <property type="entry name" value="PIF1_helicase"/>
</dbReference>
<dbReference type="STRING" id="205917.A0A4Y9Y2B2"/>
<dbReference type="Gene3D" id="3.40.50.300">
    <property type="entry name" value="P-loop containing nucleotide triphosphate hydrolases"/>
    <property type="match status" value="1"/>
</dbReference>
<dbReference type="Gene3D" id="2.60.120.650">
    <property type="entry name" value="Cupin"/>
    <property type="match status" value="1"/>
</dbReference>
<name>A0A4Y9Y2B2_9AGAM</name>
<keyword evidence="6" id="KW-1185">Reference proteome</keyword>
<dbReference type="OrthoDB" id="3247165at2759"/>
<dbReference type="GO" id="GO:0016887">
    <property type="term" value="F:ATP hydrolysis activity"/>
    <property type="evidence" value="ECO:0007669"/>
    <property type="project" value="RHEA"/>
</dbReference>
<feature type="compositionally biased region" description="Basic residues" evidence="2">
    <location>
        <begin position="322"/>
        <end position="340"/>
    </location>
</feature>
<evidence type="ECO:0000256" key="1">
    <source>
        <dbReference type="RuleBase" id="RU363044"/>
    </source>
</evidence>
<keyword evidence="1" id="KW-0227">DNA damage</keyword>
<keyword evidence="1" id="KW-0067">ATP-binding</keyword>
<dbReference type="InterPro" id="IPR010285">
    <property type="entry name" value="DNA_helicase_pif1-like_DEAD"/>
</dbReference>
<gene>
    <name evidence="5" type="ORF">EVG20_g8875</name>
</gene>
<evidence type="ECO:0000313" key="5">
    <source>
        <dbReference type="EMBL" id="TFY56576.1"/>
    </source>
</evidence>
<dbReference type="Pfam" id="PF05970">
    <property type="entry name" value="PIF1"/>
    <property type="match status" value="1"/>
</dbReference>
<reference evidence="5 6" key="1">
    <citation type="submission" date="2019-02" db="EMBL/GenBank/DDBJ databases">
        <title>Genome sequencing of the rare red list fungi Dentipellis fragilis.</title>
        <authorList>
            <person name="Buettner E."/>
            <person name="Kellner H."/>
        </authorList>
    </citation>
    <scope>NUCLEOTIDE SEQUENCE [LARGE SCALE GENOMIC DNA]</scope>
    <source>
        <strain evidence="5 6">DSM 105465</strain>
    </source>
</reference>
<dbReference type="GO" id="GO:0006281">
    <property type="term" value="P:DNA repair"/>
    <property type="evidence" value="ECO:0007669"/>
    <property type="project" value="UniProtKB-KW"/>
</dbReference>
<comment type="catalytic activity">
    <reaction evidence="1">
        <text>ATP + H2O = ADP + phosphate + H(+)</text>
        <dbReference type="Rhea" id="RHEA:13065"/>
        <dbReference type="ChEBI" id="CHEBI:15377"/>
        <dbReference type="ChEBI" id="CHEBI:15378"/>
        <dbReference type="ChEBI" id="CHEBI:30616"/>
        <dbReference type="ChEBI" id="CHEBI:43474"/>
        <dbReference type="ChEBI" id="CHEBI:456216"/>
        <dbReference type="EC" id="5.6.2.3"/>
    </reaction>
</comment>
<dbReference type="GO" id="GO:0043139">
    <property type="term" value="F:5'-3' DNA helicase activity"/>
    <property type="evidence" value="ECO:0007669"/>
    <property type="project" value="UniProtKB-EC"/>
</dbReference>
<feature type="region of interest" description="Disordered" evidence="2">
    <location>
        <begin position="280"/>
        <end position="363"/>
    </location>
</feature>
<keyword evidence="3" id="KW-1133">Transmembrane helix</keyword>
<feature type="region of interest" description="Disordered" evidence="2">
    <location>
        <begin position="962"/>
        <end position="1046"/>
    </location>
</feature>
<organism evidence="5 6">
    <name type="scientific">Dentipellis fragilis</name>
    <dbReference type="NCBI Taxonomy" id="205917"/>
    <lineage>
        <taxon>Eukaryota</taxon>
        <taxon>Fungi</taxon>
        <taxon>Dikarya</taxon>
        <taxon>Basidiomycota</taxon>
        <taxon>Agaricomycotina</taxon>
        <taxon>Agaricomycetes</taxon>
        <taxon>Russulales</taxon>
        <taxon>Hericiaceae</taxon>
        <taxon>Dentipellis</taxon>
    </lineage>
</organism>
<dbReference type="GO" id="GO:0006310">
    <property type="term" value="P:DNA recombination"/>
    <property type="evidence" value="ECO:0007669"/>
    <property type="project" value="UniProtKB-KW"/>
</dbReference>
<feature type="compositionally biased region" description="Basic and acidic residues" evidence="2">
    <location>
        <begin position="1931"/>
        <end position="1942"/>
    </location>
</feature>
<comment type="similarity">
    <text evidence="1">Belongs to the helicase family.</text>
</comment>
<keyword evidence="1" id="KW-0547">Nucleotide-binding</keyword>
<dbReference type="PANTHER" id="PTHR47642">
    <property type="entry name" value="ATP-DEPENDENT DNA HELICASE"/>
    <property type="match status" value="1"/>
</dbReference>
<evidence type="ECO:0000313" key="6">
    <source>
        <dbReference type="Proteomes" id="UP000298327"/>
    </source>
</evidence>
<proteinExistence type="inferred from homology"/>
<feature type="domain" description="JmjC" evidence="4">
    <location>
        <begin position="580"/>
        <end position="730"/>
    </location>
</feature>
<feature type="transmembrane region" description="Helical" evidence="3">
    <location>
        <begin position="121"/>
        <end position="142"/>
    </location>
</feature>
<feature type="compositionally biased region" description="Low complexity" evidence="2">
    <location>
        <begin position="309"/>
        <end position="321"/>
    </location>
</feature>